<dbReference type="NCBIfam" id="TIGR04131">
    <property type="entry name" value="Bac_Flav_CTERM"/>
    <property type="match status" value="1"/>
</dbReference>
<dbReference type="InterPro" id="IPR026341">
    <property type="entry name" value="T9SS_type_B"/>
</dbReference>
<feature type="chain" id="PRO_5047149870" evidence="1">
    <location>
        <begin position="25"/>
        <end position="1246"/>
    </location>
</feature>
<dbReference type="InterPro" id="IPR007110">
    <property type="entry name" value="Ig-like_dom"/>
</dbReference>
<evidence type="ECO:0000313" key="3">
    <source>
        <dbReference type="EMBL" id="MFL9845273.1"/>
    </source>
</evidence>
<dbReference type="RefSeq" id="WP_408085549.1">
    <property type="nucleotide sequence ID" value="NZ_JBELPZ010000014.1"/>
</dbReference>
<keyword evidence="1" id="KW-0732">Signal</keyword>
<comment type="caution">
    <text evidence="3">The sequence shown here is derived from an EMBL/GenBank/DDBJ whole genome shotgun (WGS) entry which is preliminary data.</text>
</comment>
<dbReference type="Gene3D" id="2.60.40.10">
    <property type="entry name" value="Immunoglobulins"/>
    <property type="match status" value="2"/>
</dbReference>
<dbReference type="EMBL" id="JBELPZ010000014">
    <property type="protein sequence ID" value="MFL9845273.1"/>
    <property type="molecule type" value="Genomic_DNA"/>
</dbReference>
<reference evidence="3 4" key="1">
    <citation type="submission" date="2024-06" db="EMBL/GenBank/DDBJ databases">
        <authorList>
            <person name="Kaempfer P."/>
            <person name="Viver T."/>
        </authorList>
    </citation>
    <scope>NUCLEOTIDE SEQUENCE [LARGE SCALE GENOMIC DNA]</scope>
    <source>
        <strain evidence="3 4">ST-119</strain>
    </source>
</reference>
<feature type="signal peptide" evidence="1">
    <location>
        <begin position="1"/>
        <end position="24"/>
    </location>
</feature>
<organism evidence="3 4">
    <name type="scientific">Flavobacterium rhizosphaerae</name>
    <dbReference type="NCBI Taxonomy" id="3163298"/>
    <lineage>
        <taxon>Bacteria</taxon>
        <taxon>Pseudomonadati</taxon>
        <taxon>Bacteroidota</taxon>
        <taxon>Flavobacteriia</taxon>
        <taxon>Flavobacteriales</taxon>
        <taxon>Flavobacteriaceae</taxon>
        <taxon>Flavobacterium</taxon>
    </lineage>
</organism>
<dbReference type="InterPro" id="IPR013783">
    <property type="entry name" value="Ig-like_fold"/>
</dbReference>
<protein>
    <submittedName>
        <fullName evidence="3">Gliding motility-associated C-terminal domain-containing protein</fullName>
    </submittedName>
</protein>
<evidence type="ECO:0000259" key="2">
    <source>
        <dbReference type="PROSITE" id="PS50835"/>
    </source>
</evidence>
<keyword evidence="4" id="KW-1185">Reference proteome</keyword>
<sequence>MYPTKPIRALYILLCLTFTSLCFSQLPNFTLTVTPTAQTCLGNGSLAFTVTGINPSATMAYQVYLLPDTTTAVTTVNASYVGGLTAGNYLVVATQTLGGLSNTATASATIANNVVPLTYTLQGQNVRCGNDGKITVNVTSGNAVSYEIMEGPVTLPPQPSNVLNNLPVGTYQVRVYDDCGEAVVVTLQLVQLATNITILTGTALTGELPECNHIIVRNDFYCPSALEIFFPVTLQYTVYPPGGGTPVGLSQTIANGADYNTATQAIPFYPGEAYTYSLQITDVCGNTFTKPTNNVDAEFNVINTISVENCDDFIFTLELYTFKGPVTVDFTAAPEGFNPVDYNEEHPDFDTALITYGQSGNYVPEGNYSVTITDACGSVAVYDFEVTPPEVNPQVVTQLQNCAPTGTINIMIPGREIVAISITEAPNDYTGTLPQDVSAFLDDEGVFIMPGLPIGDYLFTLTDSCGEEHDVPAALYAAGQQLTVQQRPGCQEGYGSIALSSSGTGIVSISITEAPEGFTADLPLDVSSNISGNNFYMNTLPEGLYTFNVVDLCGGMVQQDIIVQGYHITANDVDLTPHCGSFDLYLHNTSNGFLNTYWLQVYDEEAGVWVHPATGLPYTEGVQPNNNTALQLLNNTNNINLAFTGDFRIIKVNFTYANGMPGSELCVNVVEEFSFDGGPVITDAYSFPCSSGLTEVAVIAEGVPPLMYMITQKNGDPFVIDNGESNLFSGLEPATYNFRVTDDCGNIRNIQFDINELDPLEIEATGFCEGEESVLSILNFDFLTYEWFKEGAAGTVISNTSSLTFPAFDSDTDAGTYYVNILSDDPTSCLNQTLEYTVAPNELPFAGNDATVALCNAGEDINLEAYLTTGYDTGGAWTDIDNTGALNNNLFATQGIAQGSYSFKYSLNDACGLTDEAVVTIQLKDIPDAPVVATPAPVCEGEAVQLSVANVPGATYLWTGPAGFSTTEQNPVLSAVSPNMSGAYTVTTTVNGCASDAVVANVVINALPDFSIAGNTLLCQGQSVVLSVEGINFNNNVNYTWYQNGDLLNITTGAIEVFETGTYQVTVDNNGCTASREVTVSQNTNAFTVVPDGGCVDEEYMLWIDNLTEISGVLFEWTGPGGYSYLGEQANISGQMPGEYTVAVTNADGCTETGSINVESTWCKIPRGISPNGDSMNDNFDLSNLDIREIKIFNRYGLEVYHEKNYKNQWYGQSDKGDLPTATYFYILTMGSGKKVTGWVYLLKQL</sequence>
<dbReference type="Proteomes" id="UP001629156">
    <property type="component" value="Unassembled WGS sequence"/>
</dbReference>
<evidence type="ECO:0000313" key="4">
    <source>
        <dbReference type="Proteomes" id="UP001629156"/>
    </source>
</evidence>
<feature type="domain" description="Ig-like" evidence="2">
    <location>
        <begin position="1008"/>
        <end position="1081"/>
    </location>
</feature>
<gene>
    <name evidence="3" type="ORF">ABS766_12660</name>
</gene>
<dbReference type="Pfam" id="PF13585">
    <property type="entry name" value="CHU_C"/>
    <property type="match status" value="1"/>
</dbReference>
<accession>A0ABW8YYH3</accession>
<dbReference type="PROSITE" id="PS50835">
    <property type="entry name" value="IG_LIKE"/>
    <property type="match status" value="1"/>
</dbReference>
<name>A0ABW8YYH3_9FLAO</name>
<evidence type="ECO:0000256" key="1">
    <source>
        <dbReference type="SAM" id="SignalP"/>
    </source>
</evidence>
<proteinExistence type="predicted"/>